<dbReference type="InterPro" id="IPR033942">
    <property type="entry name" value="IMPase"/>
</dbReference>
<feature type="binding site" evidence="9">
    <location>
        <position position="105"/>
    </location>
    <ligand>
        <name>Mg(2+)</name>
        <dbReference type="ChEBI" id="CHEBI:18420"/>
        <label>1</label>
        <note>catalytic</note>
    </ligand>
</feature>
<evidence type="ECO:0000256" key="3">
    <source>
        <dbReference type="ARBA" id="ARBA00005152"/>
    </source>
</evidence>
<accession>A0A2V0NNY4</accession>
<dbReference type="PANTHER" id="PTHR20854">
    <property type="entry name" value="INOSITOL MONOPHOSPHATASE"/>
    <property type="match status" value="1"/>
</dbReference>
<comment type="pathway">
    <text evidence="3 10">Polyol metabolism; myo-inositol biosynthesis; myo-inositol from D-glucose 6-phosphate: step 2/2.</text>
</comment>
<dbReference type="GO" id="GO:0007165">
    <property type="term" value="P:signal transduction"/>
    <property type="evidence" value="ECO:0007669"/>
    <property type="project" value="TreeGrafter"/>
</dbReference>
<dbReference type="EC" id="3.1.3.25" evidence="10"/>
<reference evidence="11 12" key="1">
    <citation type="journal article" date="2018" name="Sci. Rep.">
        <title>Raphidocelis subcapitata (=Pseudokirchneriella subcapitata) provides an insight into genome evolution and environmental adaptations in the Sphaeropleales.</title>
        <authorList>
            <person name="Suzuki S."/>
            <person name="Yamaguchi H."/>
            <person name="Nakajima N."/>
            <person name="Kawachi M."/>
        </authorList>
    </citation>
    <scope>NUCLEOTIDE SEQUENCE [LARGE SCALE GENOMIC DNA]</scope>
    <source>
        <strain evidence="11 12">NIES-35</strain>
    </source>
</reference>
<evidence type="ECO:0000256" key="2">
    <source>
        <dbReference type="ARBA" id="ARBA00001946"/>
    </source>
</evidence>
<feature type="binding site" evidence="9">
    <location>
        <position position="103"/>
    </location>
    <ligand>
        <name>Mg(2+)</name>
        <dbReference type="ChEBI" id="CHEBI:18420"/>
        <label>1</label>
        <note>catalytic</note>
    </ligand>
</feature>
<sequence length="296" mass="30029">MSNPRPGAEPDLDLDAALAAAVAAARAAGALIAAAWGDGAADKGVVVKSSHVDLVTETDKAAEAAIREALLAAFPGHAFVGEEEAAEAGGAVVLTDGPTWMVDPLDGTTNFVHGYPFSCVCIGLAVGQEPVVGVVFNPILGELYTAKKGGGAFCNGKRIRCSGTKDLRQALSATEIGTTRDAETVNAMFDRVRRLTAASRSLRCCGSCAMNICGVAAGRLDVFYEIGFGGCWDVAAAAIVLREAGGQLLDPSGGPWHVNSRRVLAANAHLGPAAAAILAACATSAAEPPPPPSPKP</sequence>
<dbReference type="FunFam" id="3.30.540.10:FF:000004">
    <property type="entry name" value="Inositol-1-monophosphatase"/>
    <property type="match status" value="1"/>
</dbReference>
<comment type="caution">
    <text evidence="11">The sequence shown here is derived from an EMBL/GenBank/DDBJ whole genome shotgun (WGS) entry which is preliminary data.</text>
</comment>
<dbReference type="OrthoDB" id="10254945at2759"/>
<comment type="similarity">
    <text evidence="4 10">Belongs to the inositol monophosphatase superfamily.</text>
</comment>
<dbReference type="PROSITE" id="PS00629">
    <property type="entry name" value="IMP_1"/>
    <property type="match status" value="1"/>
</dbReference>
<dbReference type="GO" id="GO:0046854">
    <property type="term" value="P:phosphatidylinositol phosphate biosynthetic process"/>
    <property type="evidence" value="ECO:0007669"/>
    <property type="project" value="InterPro"/>
</dbReference>
<dbReference type="Gene3D" id="3.40.190.80">
    <property type="match status" value="1"/>
</dbReference>
<dbReference type="CDD" id="cd01639">
    <property type="entry name" value="IMPase"/>
    <property type="match status" value="1"/>
</dbReference>
<dbReference type="InterPro" id="IPR020550">
    <property type="entry name" value="Inositol_monophosphatase_CS"/>
</dbReference>
<evidence type="ECO:0000256" key="1">
    <source>
        <dbReference type="ARBA" id="ARBA00001033"/>
    </source>
</evidence>
<dbReference type="GO" id="GO:0006021">
    <property type="term" value="P:inositol biosynthetic process"/>
    <property type="evidence" value="ECO:0007669"/>
    <property type="project" value="UniProtKB-UniPathway"/>
</dbReference>
<evidence type="ECO:0000256" key="8">
    <source>
        <dbReference type="ARBA" id="ARBA00022842"/>
    </source>
</evidence>
<name>A0A2V0NNY4_9CHLO</name>
<dbReference type="AlphaFoldDB" id="A0A2V0NNY4"/>
<comment type="catalytic activity">
    <reaction evidence="1 10">
        <text>a myo-inositol phosphate + H2O = myo-inositol + phosphate</text>
        <dbReference type="Rhea" id="RHEA:24056"/>
        <dbReference type="ChEBI" id="CHEBI:15377"/>
        <dbReference type="ChEBI" id="CHEBI:17268"/>
        <dbReference type="ChEBI" id="CHEBI:43474"/>
        <dbReference type="ChEBI" id="CHEBI:84139"/>
        <dbReference type="EC" id="3.1.3.25"/>
    </reaction>
</comment>
<dbReference type="FunFam" id="3.40.190.80:FF:000002">
    <property type="entry name" value="Inositol-1-monophosphatase"/>
    <property type="match status" value="1"/>
</dbReference>
<protein>
    <recommendedName>
        <fullName evidence="10">Inositol-1-monophosphatase</fullName>
        <ecNumber evidence="10">3.1.3.25</ecNumber>
    </recommendedName>
</protein>
<dbReference type="STRING" id="307507.A0A2V0NNY4"/>
<evidence type="ECO:0000256" key="4">
    <source>
        <dbReference type="ARBA" id="ARBA00009759"/>
    </source>
</evidence>
<keyword evidence="7 10" id="KW-0378">Hydrolase</keyword>
<dbReference type="InterPro" id="IPR020583">
    <property type="entry name" value="Inositol_monoP_metal-BS"/>
</dbReference>
<dbReference type="GO" id="GO:0046872">
    <property type="term" value="F:metal ion binding"/>
    <property type="evidence" value="ECO:0007669"/>
    <property type="project" value="UniProtKB-KW"/>
</dbReference>
<dbReference type="Pfam" id="PF00459">
    <property type="entry name" value="Inositol_P"/>
    <property type="match status" value="1"/>
</dbReference>
<feature type="binding site" evidence="9">
    <location>
        <position position="233"/>
    </location>
    <ligand>
        <name>Mg(2+)</name>
        <dbReference type="ChEBI" id="CHEBI:18420"/>
        <label>1</label>
        <note>catalytic</note>
    </ligand>
</feature>
<dbReference type="PROSITE" id="PS00630">
    <property type="entry name" value="IMP_2"/>
    <property type="match status" value="1"/>
</dbReference>
<evidence type="ECO:0000256" key="10">
    <source>
        <dbReference type="RuleBase" id="RU364068"/>
    </source>
</evidence>
<evidence type="ECO:0000313" key="12">
    <source>
        <dbReference type="Proteomes" id="UP000247498"/>
    </source>
</evidence>
<evidence type="ECO:0000256" key="7">
    <source>
        <dbReference type="ARBA" id="ARBA00022801"/>
    </source>
</evidence>
<dbReference type="PRINTS" id="PR00378">
    <property type="entry name" value="LIIMPHPHTASE"/>
</dbReference>
<dbReference type="FunCoup" id="A0A2V0NNY4">
    <property type="interactions" value="1201"/>
</dbReference>
<keyword evidence="6 9" id="KW-0479">Metal-binding</keyword>
<dbReference type="InParanoid" id="A0A2V0NNY4"/>
<organism evidence="11 12">
    <name type="scientific">Raphidocelis subcapitata</name>
    <dbReference type="NCBI Taxonomy" id="307507"/>
    <lineage>
        <taxon>Eukaryota</taxon>
        <taxon>Viridiplantae</taxon>
        <taxon>Chlorophyta</taxon>
        <taxon>core chlorophytes</taxon>
        <taxon>Chlorophyceae</taxon>
        <taxon>CS clade</taxon>
        <taxon>Sphaeropleales</taxon>
        <taxon>Selenastraceae</taxon>
        <taxon>Raphidocelis</taxon>
    </lineage>
</organism>
<keyword evidence="5" id="KW-0452">Lithium</keyword>
<gene>
    <name evidence="11" type="ORF">Rsub_02198</name>
</gene>
<evidence type="ECO:0000256" key="5">
    <source>
        <dbReference type="ARBA" id="ARBA00022671"/>
    </source>
</evidence>
<dbReference type="Proteomes" id="UP000247498">
    <property type="component" value="Unassembled WGS sequence"/>
</dbReference>
<proteinExistence type="inferred from homology"/>
<dbReference type="Gene3D" id="3.30.540.10">
    <property type="entry name" value="Fructose-1,6-Bisphosphatase, subunit A, domain 1"/>
    <property type="match status" value="1"/>
</dbReference>
<feature type="binding site" evidence="9">
    <location>
        <position position="82"/>
    </location>
    <ligand>
        <name>Mg(2+)</name>
        <dbReference type="ChEBI" id="CHEBI:18420"/>
        <label>1</label>
        <note>catalytic</note>
    </ligand>
</feature>
<dbReference type="InterPro" id="IPR020552">
    <property type="entry name" value="Inositol_monoPase_Li-sen"/>
</dbReference>
<dbReference type="InterPro" id="IPR000760">
    <property type="entry name" value="Inositol_monophosphatase-like"/>
</dbReference>
<keyword evidence="12" id="KW-1185">Reference proteome</keyword>
<keyword evidence="8 9" id="KW-0460">Magnesium</keyword>
<evidence type="ECO:0000313" key="11">
    <source>
        <dbReference type="EMBL" id="GBF89321.1"/>
    </source>
</evidence>
<feature type="binding site" evidence="9">
    <location>
        <position position="106"/>
    </location>
    <ligand>
        <name>Mg(2+)</name>
        <dbReference type="ChEBI" id="CHEBI:18420"/>
        <label>1</label>
        <note>catalytic</note>
    </ligand>
</feature>
<dbReference type="EMBL" id="BDRX01000009">
    <property type="protein sequence ID" value="GBF89321.1"/>
    <property type="molecule type" value="Genomic_DNA"/>
</dbReference>
<dbReference type="PRINTS" id="PR00377">
    <property type="entry name" value="IMPHPHTASES"/>
</dbReference>
<comment type="cofactor">
    <cofactor evidence="2 9 10">
        <name>Mg(2+)</name>
        <dbReference type="ChEBI" id="CHEBI:18420"/>
    </cofactor>
</comment>
<evidence type="ECO:0000256" key="9">
    <source>
        <dbReference type="PIRSR" id="PIRSR600760-2"/>
    </source>
</evidence>
<dbReference type="UniPathway" id="UPA00823">
    <property type="reaction ID" value="UER00788"/>
</dbReference>
<dbReference type="PANTHER" id="PTHR20854:SF4">
    <property type="entry name" value="INOSITOL-1-MONOPHOSPHATASE-RELATED"/>
    <property type="match status" value="1"/>
</dbReference>
<dbReference type="SUPFAM" id="SSF56655">
    <property type="entry name" value="Carbohydrate phosphatase"/>
    <property type="match status" value="1"/>
</dbReference>
<dbReference type="GO" id="GO:0008934">
    <property type="term" value="F:inositol monophosphate 1-phosphatase activity"/>
    <property type="evidence" value="ECO:0007669"/>
    <property type="project" value="InterPro"/>
</dbReference>
<evidence type="ECO:0000256" key="6">
    <source>
        <dbReference type="ARBA" id="ARBA00022723"/>
    </source>
</evidence>